<dbReference type="Pfam" id="PF13646">
    <property type="entry name" value="HEAT_2"/>
    <property type="match status" value="1"/>
</dbReference>
<comment type="caution">
    <text evidence="3">The sequence shown here is derived from an EMBL/GenBank/DDBJ whole genome shotgun (WGS) entry which is preliminary data.</text>
</comment>
<feature type="compositionally biased region" description="Basic and acidic residues" evidence="2">
    <location>
        <begin position="38"/>
        <end position="54"/>
    </location>
</feature>
<evidence type="ECO:0000313" key="3">
    <source>
        <dbReference type="EMBL" id="OPZ89950.1"/>
    </source>
</evidence>
<accession>A0A1V5MAJ6</accession>
<proteinExistence type="predicted"/>
<comment type="function">
    <text evidence="1">Catalyzes the hydroxylation of the N(6)-(4-aminobutyl)-L-lysine intermediate produced by deoxyhypusine synthase/DHPS on a critical lysine of the eukaryotic translation initiation factor 5A/eIF-5A. This is the second step of the post-translational modification of that lysine into an unusual amino acid residue named hypusine. Hypusination is unique to mature eIF-5A factor and is essential for its function.</text>
</comment>
<dbReference type="SUPFAM" id="SSF48371">
    <property type="entry name" value="ARM repeat"/>
    <property type="match status" value="1"/>
</dbReference>
<feature type="region of interest" description="Disordered" evidence="2">
    <location>
        <begin position="219"/>
        <end position="267"/>
    </location>
</feature>
<dbReference type="GO" id="GO:0016829">
    <property type="term" value="F:lyase activity"/>
    <property type="evidence" value="ECO:0007669"/>
    <property type="project" value="UniProtKB-KW"/>
</dbReference>
<dbReference type="InterPro" id="IPR011989">
    <property type="entry name" value="ARM-like"/>
</dbReference>
<dbReference type="PROSITE" id="PS50077">
    <property type="entry name" value="HEAT_REPEAT"/>
    <property type="match status" value="1"/>
</dbReference>
<feature type="compositionally biased region" description="Low complexity" evidence="2">
    <location>
        <begin position="232"/>
        <end position="251"/>
    </location>
</feature>
<dbReference type="AlphaFoldDB" id="A0A1V5MAJ6"/>
<dbReference type="EMBL" id="MWAK01000310">
    <property type="protein sequence ID" value="OPZ89950.1"/>
    <property type="molecule type" value="Genomic_DNA"/>
</dbReference>
<dbReference type="Gene3D" id="1.25.10.10">
    <property type="entry name" value="Leucine-rich Repeat Variant"/>
    <property type="match status" value="1"/>
</dbReference>
<sequence>MKFNLGLKKGAGKPAEPKQAELPVPAAEKKAAPPARPPRREKPARPEKKPKPVVDKEVQHLLKAFTGGKSWTDVETAAGKLLGKGGAAVEPLCEILKGAEKDVLMARNTAYLLGWIGDERAVEPLTHLLKNYNPHIRQAAAESLGMMGSRAAMPALLDMLKENEPTLRLAAADALGRIDDPSVKDILAGLLKDDNLDLRWAAARGLARRAAAGRITVKLPENEFGLEKEAETAPPTAVEAAPPEPQQAEETPPAEETKSDDNPFQNY</sequence>
<gene>
    <name evidence="3" type="ORF">BWY73_01411</name>
</gene>
<evidence type="ECO:0000256" key="2">
    <source>
        <dbReference type="SAM" id="MobiDB-lite"/>
    </source>
</evidence>
<dbReference type="PANTHER" id="PTHR12697:SF5">
    <property type="entry name" value="DEOXYHYPUSINE HYDROXYLASE"/>
    <property type="match status" value="1"/>
</dbReference>
<dbReference type="Proteomes" id="UP000485484">
    <property type="component" value="Unassembled WGS sequence"/>
</dbReference>
<keyword evidence="3" id="KW-0456">Lyase</keyword>
<dbReference type="SMART" id="SM00567">
    <property type="entry name" value="EZ_HEAT"/>
    <property type="match status" value="3"/>
</dbReference>
<dbReference type="InterPro" id="IPR016024">
    <property type="entry name" value="ARM-type_fold"/>
</dbReference>
<protein>
    <submittedName>
        <fullName evidence="3">PBS lyase HEAT-like repeat protein</fullName>
    </submittedName>
</protein>
<name>A0A1V5MAJ6_UNCT6</name>
<dbReference type="InterPro" id="IPR021133">
    <property type="entry name" value="HEAT_type_2"/>
</dbReference>
<evidence type="ECO:0000256" key="1">
    <source>
        <dbReference type="ARBA" id="ARBA00045876"/>
    </source>
</evidence>
<reference evidence="3" key="1">
    <citation type="submission" date="2017-02" db="EMBL/GenBank/DDBJ databases">
        <title>Delving into the versatile metabolic prowess of the omnipresent phylum Bacteroidetes.</title>
        <authorList>
            <person name="Nobu M.K."/>
            <person name="Mei R."/>
            <person name="Narihiro T."/>
            <person name="Kuroda K."/>
            <person name="Liu W.-T."/>
        </authorList>
    </citation>
    <scope>NUCLEOTIDE SEQUENCE</scope>
    <source>
        <strain evidence="3">ADurb.Bin417</strain>
    </source>
</reference>
<dbReference type="Pfam" id="PF03130">
    <property type="entry name" value="HEAT_PBS"/>
    <property type="match status" value="1"/>
</dbReference>
<feature type="region of interest" description="Disordered" evidence="2">
    <location>
        <begin position="1"/>
        <end position="54"/>
    </location>
</feature>
<organism evidence="3">
    <name type="scientific">candidate division TA06 bacterium ADurb.Bin417</name>
    <dbReference type="NCBI Taxonomy" id="1852828"/>
    <lineage>
        <taxon>Bacteria</taxon>
        <taxon>Bacteria division TA06</taxon>
    </lineage>
</organism>
<dbReference type="InterPro" id="IPR004155">
    <property type="entry name" value="PBS_lyase_HEAT"/>
</dbReference>
<dbReference type="GO" id="GO:0016491">
    <property type="term" value="F:oxidoreductase activity"/>
    <property type="evidence" value="ECO:0007669"/>
    <property type="project" value="TreeGrafter"/>
</dbReference>
<dbReference type="PANTHER" id="PTHR12697">
    <property type="entry name" value="PBS LYASE HEAT-LIKE PROTEIN"/>
    <property type="match status" value="1"/>
</dbReference>